<dbReference type="KEGG" id="sgbi:P3F81_07745"/>
<dbReference type="EMBL" id="CP120678">
    <property type="protein sequence ID" value="WIW69810.1"/>
    <property type="molecule type" value="Genomic_DNA"/>
</dbReference>
<gene>
    <name evidence="2" type="ORF">P3F81_07745</name>
</gene>
<dbReference type="AlphaFoldDB" id="A0A9Y2AI28"/>
<feature type="domain" description="DUF4130" evidence="1">
    <location>
        <begin position="81"/>
        <end position="240"/>
    </location>
</feature>
<dbReference type="RefSeq" id="WP_147669872.1">
    <property type="nucleotide sequence ID" value="NZ_CP120678.1"/>
</dbReference>
<dbReference type="InterPro" id="IPR025404">
    <property type="entry name" value="DUF4130"/>
</dbReference>
<evidence type="ECO:0000259" key="1">
    <source>
        <dbReference type="Pfam" id="PF13566"/>
    </source>
</evidence>
<dbReference type="NCBIfam" id="TIGR03915">
    <property type="entry name" value="SAM_7_link_chp"/>
    <property type="match status" value="1"/>
</dbReference>
<organism evidence="2 3">
    <name type="scientific">Selenobaculum gibii</name>
    <dbReference type="NCBI Taxonomy" id="3054208"/>
    <lineage>
        <taxon>Bacteria</taxon>
        <taxon>Bacillati</taxon>
        <taxon>Bacillota</taxon>
        <taxon>Negativicutes</taxon>
        <taxon>Selenomonadales</taxon>
        <taxon>Selenomonadaceae</taxon>
        <taxon>Selenobaculum</taxon>
    </lineage>
</organism>
<evidence type="ECO:0000313" key="2">
    <source>
        <dbReference type="EMBL" id="WIW69810.1"/>
    </source>
</evidence>
<proteinExistence type="predicted"/>
<accession>A0A9Y2AI28</accession>
<name>A0A9Y2AI28_9FIRM</name>
<sequence length="242" mass="28821">MIYSYDGSYDGLLCCVFKSYQEKEIPEDIILADASCIPLLPMTYVETEMEKAKRVEKSIPAKLGNAANEFIRQAFLTCLPHKERYILLFLRLGYRYGASVMKMLTNEIVHTLFKAVRHLERESHLFKGFIRFSVYGNVLVSEIEPKNFVLPMLANHFCERYPEEKFLIYDKVHKMGLIYEPYEVEIIPIERLDLPKIDELEEKMRELWKLFFKTIEIEGRHNLRCQMTMMPKRYWNSMTEFK</sequence>
<dbReference type="Proteomes" id="UP001243623">
    <property type="component" value="Chromosome"/>
</dbReference>
<reference evidence="2" key="1">
    <citation type="submission" date="2023-03" db="EMBL/GenBank/DDBJ databases">
        <title>Selenobaculum gbiensis gen. nov. sp. nov., a new bacterium isolated from the gut microbiota of IBD patient.</title>
        <authorList>
            <person name="Yeo S."/>
            <person name="Park H."/>
            <person name="Huh C.S."/>
        </authorList>
    </citation>
    <scope>NUCLEOTIDE SEQUENCE</scope>
    <source>
        <strain evidence="2">ICN-92133</strain>
    </source>
</reference>
<dbReference type="Pfam" id="PF13566">
    <property type="entry name" value="DUF4130"/>
    <property type="match status" value="1"/>
</dbReference>
<evidence type="ECO:0000313" key="3">
    <source>
        <dbReference type="Proteomes" id="UP001243623"/>
    </source>
</evidence>
<keyword evidence="3" id="KW-1185">Reference proteome</keyword>
<dbReference type="InterPro" id="IPR023875">
    <property type="entry name" value="DNA_repair_put"/>
</dbReference>
<protein>
    <submittedName>
        <fullName evidence="2">TIGR03915 family putative DNA repair protein</fullName>
    </submittedName>
</protein>